<feature type="signal peptide" evidence="1">
    <location>
        <begin position="1"/>
        <end position="23"/>
    </location>
</feature>
<dbReference type="PANTHER" id="PTHR43649:SF17">
    <property type="entry name" value="ABC TRANSPORTER SOLUTE BINDING PROTEIN-SUGAR TRANSPORT"/>
    <property type="match status" value="1"/>
</dbReference>
<dbReference type="Pfam" id="PF01547">
    <property type="entry name" value="SBP_bac_1"/>
    <property type="match status" value="1"/>
</dbReference>
<protein>
    <submittedName>
        <fullName evidence="3">Extracellular solute-binding protein</fullName>
    </submittedName>
</protein>
<dbReference type="Proteomes" id="UP000269097">
    <property type="component" value="Chromosome"/>
</dbReference>
<proteinExistence type="predicted"/>
<reference evidence="3 4" key="1">
    <citation type="submission" date="2018-10" db="EMBL/GenBank/DDBJ databases">
        <title>Genome Sequence of Cohnella sp.</title>
        <authorList>
            <person name="Srinivasan S."/>
            <person name="Kim M.K."/>
        </authorList>
    </citation>
    <scope>NUCLEOTIDE SEQUENCE [LARGE SCALE GENOMIC DNA]</scope>
    <source>
        <strain evidence="3 4">18JY8-7</strain>
    </source>
</reference>
<dbReference type="GO" id="GO:0006629">
    <property type="term" value="P:lipid metabolic process"/>
    <property type="evidence" value="ECO:0007669"/>
    <property type="project" value="InterPro"/>
</dbReference>
<accession>A0A3G3K5E6</accession>
<organism evidence="3 4">
    <name type="scientific">Cohnella candidum</name>
    <dbReference type="NCBI Taxonomy" id="2674991"/>
    <lineage>
        <taxon>Bacteria</taxon>
        <taxon>Bacillati</taxon>
        <taxon>Bacillota</taxon>
        <taxon>Bacilli</taxon>
        <taxon>Bacillales</taxon>
        <taxon>Paenibacillaceae</taxon>
        <taxon>Cohnella</taxon>
    </lineage>
</organism>
<dbReference type="RefSeq" id="WP_123043388.1">
    <property type="nucleotide sequence ID" value="NZ_CP033433.1"/>
</dbReference>
<dbReference type="PROSITE" id="PS50008">
    <property type="entry name" value="PIPLC_Y_DOMAIN"/>
    <property type="match status" value="1"/>
</dbReference>
<dbReference type="InterPro" id="IPR006059">
    <property type="entry name" value="SBP"/>
</dbReference>
<feature type="chain" id="PRO_5038946886" evidence="1">
    <location>
        <begin position="24"/>
        <end position="505"/>
    </location>
</feature>
<keyword evidence="1" id="KW-0732">Signal</keyword>
<dbReference type="InterPro" id="IPR022627">
    <property type="entry name" value="DUF3502"/>
</dbReference>
<dbReference type="EMBL" id="CP033433">
    <property type="protein sequence ID" value="AYQ75307.1"/>
    <property type="molecule type" value="Genomic_DNA"/>
</dbReference>
<sequence>MNRFRKVVSGLSFVLALMLVLSACGGGSKSESSGSGSASASADNGKTAELVMPFFVLNGVPKDIQLVNDEINKITKEKINATVKLLPISYGTYAQQTNLMLTGDEQVDLMVVGTWFNYTTQVAKNQLQPIDDLLQKYGQDVVKTLGDKYVSAGKVKGKTYGVATMRDLADEYGLVVPQEILDKNGVKAEDIKTFDDVEKLLAAIKKNDPNSTPLVPFGPGDSLLDNYMTYDNLGDKLGVLKGDATDLKVVNWFEQPEYAALLNKVRSWYQAGYIMKDAATNKDSGLELVKAGRGDVLLTRIKPGYAEQESRLIGKKVVTIPLLQPQARTSSVANMMWGIPRNSKYPEKAMQLLNLMFTDTNVANLLAWGIEGKHYVVNSDGTAGYPQGVDQNNSGYNLNQGWMFGNQFLTHVWQGDSTDLWKQLQAFNDSAVQSKALGFTFDQTPVKTEVAAVQNVLNQYKMALEWGTVDPAKVLPEFNKKLKDAGLEKIITEKQKQLDEWAASK</sequence>
<gene>
    <name evidence="3" type="ORF">EAV92_23850</name>
</gene>
<dbReference type="PANTHER" id="PTHR43649">
    <property type="entry name" value="ARABINOSE-BINDING PROTEIN-RELATED"/>
    <property type="match status" value="1"/>
</dbReference>
<dbReference type="InterPro" id="IPR001711">
    <property type="entry name" value="PLipase_C_Pinositol-sp_Y"/>
</dbReference>
<dbReference type="SUPFAM" id="SSF53850">
    <property type="entry name" value="Periplasmic binding protein-like II"/>
    <property type="match status" value="1"/>
</dbReference>
<dbReference type="Gene3D" id="3.40.190.10">
    <property type="entry name" value="Periplasmic binding protein-like II"/>
    <property type="match status" value="2"/>
</dbReference>
<dbReference type="AlphaFoldDB" id="A0A3G3K5E6"/>
<evidence type="ECO:0000259" key="2">
    <source>
        <dbReference type="PROSITE" id="PS50008"/>
    </source>
</evidence>
<dbReference type="KEGG" id="coh:EAV92_23850"/>
<dbReference type="GO" id="GO:0035556">
    <property type="term" value="P:intracellular signal transduction"/>
    <property type="evidence" value="ECO:0007669"/>
    <property type="project" value="InterPro"/>
</dbReference>
<dbReference type="GO" id="GO:0004435">
    <property type="term" value="F:phosphatidylinositol-4,5-bisphosphate phospholipase C activity"/>
    <property type="evidence" value="ECO:0007669"/>
    <property type="project" value="InterPro"/>
</dbReference>
<evidence type="ECO:0000256" key="1">
    <source>
        <dbReference type="SAM" id="SignalP"/>
    </source>
</evidence>
<dbReference type="PROSITE" id="PS51257">
    <property type="entry name" value="PROKAR_LIPOPROTEIN"/>
    <property type="match status" value="1"/>
</dbReference>
<name>A0A3G3K5E6_9BACL</name>
<feature type="domain" description="PI-PLC Y-box" evidence="2">
    <location>
        <begin position="385"/>
        <end position="439"/>
    </location>
</feature>
<evidence type="ECO:0000313" key="4">
    <source>
        <dbReference type="Proteomes" id="UP000269097"/>
    </source>
</evidence>
<keyword evidence="4" id="KW-1185">Reference proteome</keyword>
<dbReference type="Pfam" id="PF12010">
    <property type="entry name" value="DUF3502"/>
    <property type="match status" value="1"/>
</dbReference>
<evidence type="ECO:0000313" key="3">
    <source>
        <dbReference type="EMBL" id="AYQ75307.1"/>
    </source>
</evidence>
<dbReference type="InterPro" id="IPR050490">
    <property type="entry name" value="Bact_solute-bd_prot1"/>
</dbReference>